<dbReference type="InterPro" id="IPR013830">
    <property type="entry name" value="SGNH_hydro"/>
</dbReference>
<dbReference type="AlphaFoldDB" id="X1TS93"/>
<gene>
    <name evidence="2" type="ORF">S12H4_47136</name>
</gene>
<proteinExistence type="predicted"/>
<dbReference type="SUPFAM" id="SSF52266">
    <property type="entry name" value="SGNH hydrolase"/>
    <property type="match status" value="1"/>
</dbReference>
<dbReference type="PANTHER" id="PTHR30383">
    <property type="entry name" value="THIOESTERASE 1/PROTEASE 1/LYSOPHOSPHOLIPASE L1"/>
    <property type="match status" value="1"/>
</dbReference>
<dbReference type="GO" id="GO:0004622">
    <property type="term" value="F:phosphatidylcholine lysophospholipase activity"/>
    <property type="evidence" value="ECO:0007669"/>
    <property type="project" value="TreeGrafter"/>
</dbReference>
<dbReference type="PANTHER" id="PTHR30383:SF5">
    <property type="entry name" value="SGNH HYDROLASE-TYPE ESTERASE DOMAIN-CONTAINING PROTEIN"/>
    <property type="match status" value="1"/>
</dbReference>
<dbReference type="InterPro" id="IPR051532">
    <property type="entry name" value="Ester_Hydrolysis_Enzymes"/>
</dbReference>
<feature type="non-terminal residue" evidence="2">
    <location>
        <position position="124"/>
    </location>
</feature>
<sequence>MCHGDSLTEASDLDRQSIWPSLVESRLKINVLNSGIGGDTTAGLLSRFYHDVVRHRPDYVLIMGGTNDLWWNLDVKLIQANIFTMACQAEYHNIVPLVGLPLPMVVERARNQDFMAPQGGYQKC</sequence>
<dbReference type="InterPro" id="IPR036514">
    <property type="entry name" value="SGNH_hydro_sf"/>
</dbReference>
<dbReference type="Pfam" id="PF13472">
    <property type="entry name" value="Lipase_GDSL_2"/>
    <property type="match status" value="1"/>
</dbReference>
<name>X1TS93_9ZZZZ</name>
<protein>
    <recommendedName>
        <fullName evidence="1">SGNH hydrolase-type esterase domain-containing protein</fullName>
    </recommendedName>
</protein>
<accession>X1TS93</accession>
<evidence type="ECO:0000259" key="1">
    <source>
        <dbReference type="Pfam" id="PF13472"/>
    </source>
</evidence>
<comment type="caution">
    <text evidence="2">The sequence shown here is derived from an EMBL/GenBank/DDBJ whole genome shotgun (WGS) entry which is preliminary data.</text>
</comment>
<feature type="domain" description="SGNH hydrolase-type esterase" evidence="1">
    <location>
        <begin position="2"/>
        <end position="92"/>
    </location>
</feature>
<reference evidence="2" key="1">
    <citation type="journal article" date="2014" name="Front. Microbiol.">
        <title>High frequency of phylogenetically diverse reductive dehalogenase-homologous genes in deep subseafloor sedimentary metagenomes.</title>
        <authorList>
            <person name="Kawai M."/>
            <person name="Futagami T."/>
            <person name="Toyoda A."/>
            <person name="Takaki Y."/>
            <person name="Nishi S."/>
            <person name="Hori S."/>
            <person name="Arai W."/>
            <person name="Tsubouchi T."/>
            <person name="Morono Y."/>
            <person name="Uchiyama I."/>
            <person name="Ito T."/>
            <person name="Fujiyama A."/>
            <person name="Inagaki F."/>
            <person name="Takami H."/>
        </authorList>
    </citation>
    <scope>NUCLEOTIDE SEQUENCE</scope>
    <source>
        <strain evidence="2">Expedition CK06-06</strain>
    </source>
</reference>
<organism evidence="2">
    <name type="scientific">marine sediment metagenome</name>
    <dbReference type="NCBI Taxonomy" id="412755"/>
    <lineage>
        <taxon>unclassified sequences</taxon>
        <taxon>metagenomes</taxon>
        <taxon>ecological metagenomes</taxon>
    </lineage>
</organism>
<dbReference type="EMBL" id="BARW01029313">
    <property type="protein sequence ID" value="GAJ08119.1"/>
    <property type="molecule type" value="Genomic_DNA"/>
</dbReference>
<dbReference type="Gene3D" id="3.40.50.1110">
    <property type="entry name" value="SGNH hydrolase"/>
    <property type="match status" value="1"/>
</dbReference>
<evidence type="ECO:0000313" key="2">
    <source>
        <dbReference type="EMBL" id="GAJ08119.1"/>
    </source>
</evidence>